<comment type="caution">
    <text evidence="1">The sequence shown here is derived from an EMBL/GenBank/DDBJ whole genome shotgun (WGS) entry which is preliminary data.</text>
</comment>
<gene>
    <name evidence="1" type="ORF">PsYK624_093440</name>
</gene>
<protein>
    <submittedName>
        <fullName evidence="1">Uncharacterized protein</fullName>
    </submittedName>
</protein>
<accession>A0A9P3GE77</accession>
<dbReference type="AlphaFoldDB" id="A0A9P3GE77"/>
<evidence type="ECO:0000313" key="1">
    <source>
        <dbReference type="EMBL" id="GJE93185.1"/>
    </source>
</evidence>
<organism evidence="1 2">
    <name type="scientific">Phanerochaete sordida</name>
    <dbReference type="NCBI Taxonomy" id="48140"/>
    <lineage>
        <taxon>Eukaryota</taxon>
        <taxon>Fungi</taxon>
        <taxon>Dikarya</taxon>
        <taxon>Basidiomycota</taxon>
        <taxon>Agaricomycotina</taxon>
        <taxon>Agaricomycetes</taxon>
        <taxon>Polyporales</taxon>
        <taxon>Phanerochaetaceae</taxon>
        <taxon>Phanerochaete</taxon>
    </lineage>
</organism>
<dbReference type="Proteomes" id="UP000703269">
    <property type="component" value="Unassembled WGS sequence"/>
</dbReference>
<sequence length="84" mass="9042">MLTVGRRPATIYARPCTGCRYNIEIPSTMQSTFTCALLAALLVVCSVRATPTPIDHLADRALEARAPVHTPIGHPEPCSVSHLC</sequence>
<evidence type="ECO:0000313" key="2">
    <source>
        <dbReference type="Proteomes" id="UP000703269"/>
    </source>
</evidence>
<name>A0A9P3GE77_9APHY</name>
<reference evidence="1 2" key="1">
    <citation type="submission" date="2021-08" db="EMBL/GenBank/DDBJ databases">
        <title>Draft Genome Sequence of Phanerochaete sordida strain YK-624.</title>
        <authorList>
            <person name="Mori T."/>
            <person name="Dohra H."/>
            <person name="Suzuki T."/>
            <person name="Kawagishi H."/>
            <person name="Hirai H."/>
        </authorList>
    </citation>
    <scope>NUCLEOTIDE SEQUENCE [LARGE SCALE GENOMIC DNA]</scope>
    <source>
        <strain evidence="1 2">YK-624</strain>
    </source>
</reference>
<keyword evidence="2" id="KW-1185">Reference proteome</keyword>
<dbReference type="EMBL" id="BPQB01000030">
    <property type="protein sequence ID" value="GJE93185.1"/>
    <property type="molecule type" value="Genomic_DNA"/>
</dbReference>
<proteinExistence type="predicted"/>